<gene>
    <name evidence="1" type="ORF">AVDCRST_MAG90-793</name>
</gene>
<proteinExistence type="predicted"/>
<sequence>MAQDQLEGEPEFPTDSDIDAVLYEFKGDAREAIRALLSDLATLASDYGGDVSHGYVRGWRPGWLMRRE</sequence>
<organism evidence="1">
    <name type="scientific">uncultured Microvirga sp</name>
    <dbReference type="NCBI Taxonomy" id="412392"/>
    <lineage>
        <taxon>Bacteria</taxon>
        <taxon>Pseudomonadati</taxon>
        <taxon>Pseudomonadota</taxon>
        <taxon>Alphaproteobacteria</taxon>
        <taxon>Hyphomicrobiales</taxon>
        <taxon>Methylobacteriaceae</taxon>
        <taxon>Microvirga</taxon>
        <taxon>environmental samples</taxon>
    </lineage>
</organism>
<protein>
    <submittedName>
        <fullName evidence="1">Uncharacterized protein</fullName>
    </submittedName>
</protein>
<accession>A0A6J4L031</accession>
<name>A0A6J4L031_9HYPH</name>
<dbReference type="EMBL" id="CADCUC010000140">
    <property type="protein sequence ID" value="CAA9315793.1"/>
    <property type="molecule type" value="Genomic_DNA"/>
</dbReference>
<dbReference type="AlphaFoldDB" id="A0A6J4L031"/>
<evidence type="ECO:0000313" key="1">
    <source>
        <dbReference type="EMBL" id="CAA9315793.1"/>
    </source>
</evidence>
<reference evidence="1" key="1">
    <citation type="submission" date="2020-02" db="EMBL/GenBank/DDBJ databases">
        <authorList>
            <person name="Meier V. D."/>
        </authorList>
    </citation>
    <scope>NUCLEOTIDE SEQUENCE</scope>
    <source>
        <strain evidence="1">AVDCRST_MAG90</strain>
    </source>
</reference>